<keyword evidence="3" id="KW-1185">Reference proteome</keyword>
<name>A0ABN7SG65_OIKDI</name>
<feature type="compositionally biased region" description="Polar residues" evidence="1">
    <location>
        <begin position="37"/>
        <end position="46"/>
    </location>
</feature>
<feature type="compositionally biased region" description="Acidic residues" evidence="1">
    <location>
        <begin position="309"/>
        <end position="319"/>
    </location>
</feature>
<feature type="region of interest" description="Disordered" evidence="1">
    <location>
        <begin position="21"/>
        <end position="73"/>
    </location>
</feature>
<proteinExistence type="predicted"/>
<feature type="region of interest" description="Disordered" evidence="1">
    <location>
        <begin position="93"/>
        <end position="201"/>
    </location>
</feature>
<feature type="region of interest" description="Disordered" evidence="1">
    <location>
        <begin position="269"/>
        <end position="319"/>
    </location>
</feature>
<gene>
    <name evidence="2" type="ORF">OKIOD_LOCUS8019</name>
</gene>
<evidence type="ECO:0000256" key="1">
    <source>
        <dbReference type="SAM" id="MobiDB-lite"/>
    </source>
</evidence>
<protein>
    <submittedName>
        <fullName evidence="2">Oidioi.mRNA.OKI2018_I69.XSR.g16461.t1.cds</fullName>
    </submittedName>
</protein>
<sequence>MNSEEVPQGPQLLPHEVRDLLGIMSSQSTNDDEEDSSQLNDSTITVEDQDDDLQNFSVPDSQEVEEGAKEDPMNFWDDVEEEAQVVEEEVIAVNDSTNDSENCFEVDMHDENEMGEVTSSQEASSQEKSSLDNSQSSQEESFYVMSSQGSQDSVDFVPETQSTVNGNEVYVIPETQDEIEHNMDMYGDDPEGDSDDSGEDWNIYNINAQNIHHWESWNRQGRYEGTNMTYPEWLEREEQNERMMALEDEEDHMPIGQLFAQRYQEHGLGEYMNEQVAEEESSEEDEDERWRIEARNRRQRRRAAAPPPDNDEVICLDSD</sequence>
<feature type="compositionally biased region" description="Acidic residues" evidence="1">
    <location>
        <begin position="276"/>
        <end position="287"/>
    </location>
</feature>
<organism evidence="2 3">
    <name type="scientific">Oikopleura dioica</name>
    <name type="common">Tunicate</name>
    <dbReference type="NCBI Taxonomy" id="34765"/>
    <lineage>
        <taxon>Eukaryota</taxon>
        <taxon>Metazoa</taxon>
        <taxon>Chordata</taxon>
        <taxon>Tunicata</taxon>
        <taxon>Appendicularia</taxon>
        <taxon>Copelata</taxon>
        <taxon>Oikopleuridae</taxon>
        <taxon>Oikopleura</taxon>
    </lineage>
</organism>
<dbReference type="EMBL" id="OU015569">
    <property type="protein sequence ID" value="CAG5099340.1"/>
    <property type="molecule type" value="Genomic_DNA"/>
</dbReference>
<evidence type="ECO:0000313" key="2">
    <source>
        <dbReference type="EMBL" id="CAG5099340.1"/>
    </source>
</evidence>
<feature type="compositionally biased region" description="Polar residues" evidence="1">
    <location>
        <begin position="131"/>
        <end position="166"/>
    </location>
</feature>
<feature type="compositionally biased region" description="Acidic residues" evidence="1">
    <location>
        <begin position="186"/>
        <end position="199"/>
    </location>
</feature>
<accession>A0ABN7SG65</accession>
<reference evidence="2 3" key="1">
    <citation type="submission" date="2021-04" db="EMBL/GenBank/DDBJ databases">
        <authorList>
            <person name="Bliznina A."/>
        </authorList>
    </citation>
    <scope>NUCLEOTIDE SEQUENCE [LARGE SCALE GENOMIC DNA]</scope>
</reference>
<dbReference type="Proteomes" id="UP001158576">
    <property type="component" value="Chromosome XSR"/>
</dbReference>
<feature type="compositionally biased region" description="Low complexity" evidence="1">
    <location>
        <begin position="119"/>
        <end position="128"/>
    </location>
</feature>
<evidence type="ECO:0000313" key="3">
    <source>
        <dbReference type="Proteomes" id="UP001158576"/>
    </source>
</evidence>